<dbReference type="RefSeq" id="XP_028882572.1">
    <property type="nucleotide sequence ID" value="XM_029026016.1"/>
</dbReference>
<feature type="compositionally biased region" description="Low complexity" evidence="4">
    <location>
        <begin position="95"/>
        <end position="107"/>
    </location>
</feature>
<evidence type="ECO:0000256" key="4">
    <source>
        <dbReference type="SAM" id="MobiDB-lite"/>
    </source>
</evidence>
<evidence type="ECO:0000313" key="5">
    <source>
        <dbReference type="EMBL" id="ORC88506.1"/>
    </source>
</evidence>
<gene>
    <name evidence="5" type="ORF">TM35_000161440</name>
</gene>
<keyword evidence="3" id="KW-0862">Zinc</keyword>
<dbReference type="SUPFAM" id="SSF144232">
    <property type="entry name" value="HIT/MYND zinc finger-like"/>
    <property type="match status" value="1"/>
</dbReference>
<dbReference type="GO" id="GO:0008270">
    <property type="term" value="F:zinc ion binding"/>
    <property type="evidence" value="ECO:0007669"/>
    <property type="project" value="UniProtKB-KW"/>
</dbReference>
<feature type="region of interest" description="Disordered" evidence="4">
    <location>
        <begin position="39"/>
        <end position="61"/>
    </location>
</feature>
<evidence type="ECO:0000256" key="3">
    <source>
        <dbReference type="ARBA" id="ARBA00022833"/>
    </source>
</evidence>
<dbReference type="OrthoDB" id="74807at2759"/>
<dbReference type="VEuPathDB" id="TriTrypDB:TM35_000161440"/>
<dbReference type="AlphaFoldDB" id="A0A1X0NUX9"/>
<reference evidence="5 6" key="1">
    <citation type="submission" date="2017-03" db="EMBL/GenBank/DDBJ databases">
        <title>An alternative strategy for trypanosome survival in the mammalian bloodstream revealed through genome and transcriptome analysis of the ubiquitous bovine parasite Trypanosoma (Megatrypanum) theileri.</title>
        <authorList>
            <person name="Kelly S."/>
            <person name="Ivens A."/>
            <person name="Mott A."/>
            <person name="O'Neill E."/>
            <person name="Emms D."/>
            <person name="Macleod O."/>
            <person name="Voorheis P."/>
            <person name="Matthews J."/>
            <person name="Matthews K."/>
            <person name="Carrington M."/>
        </authorList>
    </citation>
    <scope>NUCLEOTIDE SEQUENCE [LARGE SCALE GENOMIC DNA]</scope>
    <source>
        <strain evidence="5">Edinburgh</strain>
    </source>
</reference>
<organism evidence="5 6">
    <name type="scientific">Trypanosoma theileri</name>
    <dbReference type="NCBI Taxonomy" id="67003"/>
    <lineage>
        <taxon>Eukaryota</taxon>
        <taxon>Discoba</taxon>
        <taxon>Euglenozoa</taxon>
        <taxon>Kinetoplastea</taxon>
        <taxon>Metakinetoplastina</taxon>
        <taxon>Trypanosomatida</taxon>
        <taxon>Trypanosomatidae</taxon>
        <taxon>Trypanosoma</taxon>
    </lineage>
</organism>
<dbReference type="GeneID" id="39985796"/>
<evidence type="ECO:0000313" key="6">
    <source>
        <dbReference type="Proteomes" id="UP000192257"/>
    </source>
</evidence>
<dbReference type="STRING" id="67003.A0A1X0NUX9"/>
<comment type="caution">
    <text evidence="5">The sequence shown here is derived from an EMBL/GenBank/DDBJ whole genome shotgun (WGS) entry which is preliminary data.</text>
</comment>
<dbReference type="GO" id="GO:0006338">
    <property type="term" value="P:chromatin remodeling"/>
    <property type="evidence" value="ECO:0007669"/>
    <property type="project" value="InterPro"/>
</dbReference>
<accession>A0A1X0NUX9</accession>
<evidence type="ECO:0000256" key="2">
    <source>
        <dbReference type="ARBA" id="ARBA00022771"/>
    </source>
</evidence>
<evidence type="ECO:0000256" key="1">
    <source>
        <dbReference type="ARBA" id="ARBA00022723"/>
    </source>
</evidence>
<protein>
    <submittedName>
        <fullName evidence="5">Uncharacterized protein</fullName>
    </submittedName>
</protein>
<keyword evidence="6" id="KW-1185">Reference proteome</keyword>
<keyword evidence="1" id="KW-0479">Metal-binding</keyword>
<dbReference type="CDD" id="cd21437">
    <property type="entry name" value="zf-HIT_ZNHIT1_like"/>
    <property type="match status" value="1"/>
</dbReference>
<keyword evidence="2" id="KW-0863">Zinc-finger</keyword>
<name>A0A1X0NUX9_9TRYP</name>
<dbReference type="InterPro" id="IPR039723">
    <property type="entry name" value="Vps71/ZNHIT1"/>
</dbReference>
<feature type="region of interest" description="Disordered" evidence="4">
    <location>
        <begin position="86"/>
        <end position="145"/>
    </location>
</feature>
<dbReference type="Proteomes" id="UP000192257">
    <property type="component" value="Unassembled WGS sequence"/>
</dbReference>
<dbReference type="PANTHER" id="PTHR13093">
    <property type="entry name" value="ZINC FINGER HIT DOMAIN CONTAINING PROTEIN 1"/>
    <property type="match status" value="1"/>
</dbReference>
<dbReference type="EMBL" id="NBCO01000016">
    <property type="protein sequence ID" value="ORC88506.1"/>
    <property type="molecule type" value="Genomic_DNA"/>
</dbReference>
<proteinExistence type="predicted"/>
<sequence>MANSHTPDAVAQQLQEERLARLCDDNAFVNVAEVLRRQRRDGAPAGNAETEAEFLEPSALPGAGPARLHLSRALLEQHRAYLKALEGGRDGGVDATTASSTASAESSSGEEESTSGRGRRPHGGEHRRGEGKKRMRKETEQTDVRVSKVMDSSLAVSRQMEQEYQSVRTWSQQRRVPPLELASPMPSYISMAAPPPTHTGGYHLCSVCLLPAGYKCLRCRRALFCSIECHVMHEATRCLKFIV</sequence>